<accession>A0A9K3GJG6</accession>
<reference evidence="2 3" key="1">
    <citation type="journal article" date="2018" name="PLoS ONE">
        <title>The draft genome of Kipferlia bialata reveals reductive genome evolution in fornicate parasites.</title>
        <authorList>
            <person name="Tanifuji G."/>
            <person name="Takabayashi S."/>
            <person name="Kume K."/>
            <person name="Takagi M."/>
            <person name="Nakayama T."/>
            <person name="Kamikawa R."/>
            <person name="Inagaki Y."/>
            <person name="Hashimoto T."/>
        </authorList>
    </citation>
    <scope>NUCLEOTIDE SEQUENCE [LARGE SCALE GENOMIC DNA]</scope>
    <source>
        <strain evidence="2">NY0173</strain>
    </source>
</reference>
<proteinExistence type="predicted"/>
<feature type="compositionally biased region" description="Polar residues" evidence="1">
    <location>
        <begin position="486"/>
        <end position="502"/>
    </location>
</feature>
<evidence type="ECO:0000256" key="1">
    <source>
        <dbReference type="SAM" id="MobiDB-lite"/>
    </source>
</evidence>
<protein>
    <submittedName>
        <fullName evidence="2">Uncharacterized protein</fullName>
    </submittedName>
</protein>
<gene>
    <name evidence="2" type="ORF">KIPB_006897</name>
</gene>
<evidence type="ECO:0000313" key="3">
    <source>
        <dbReference type="Proteomes" id="UP000265618"/>
    </source>
</evidence>
<feature type="region of interest" description="Disordered" evidence="1">
    <location>
        <begin position="27"/>
        <end position="46"/>
    </location>
</feature>
<evidence type="ECO:0000313" key="2">
    <source>
        <dbReference type="EMBL" id="GIQ85258.1"/>
    </source>
</evidence>
<dbReference type="AlphaFoldDB" id="A0A9K3GJG6"/>
<feature type="region of interest" description="Disordered" evidence="1">
    <location>
        <begin position="260"/>
        <end position="281"/>
    </location>
</feature>
<sequence length="558" mass="59402">PVSLRHTQSVIYPTRGRERIGGLGARHISSERDRETHIGSPRLSSVPTYSRSVSSIGLRSVFGDMALDTAQSNAESIVPEFMQTRPRQHLSHGTDRGISSSSLWDSYTDHSCAPQPSVSGSSLYSMCESDPGRRGVLRPRQERGGQVFQWCSSGDSTTSSLLHSVDRAYPVHIETERERLVDKDALLPPRPRASSLGSAQKALQGMTRLQTYHQCTTEGHPPCLSTRHNLSHRERERQRVYISTSADSLDAHSGHLALPSGSMPYAMGDSRGDNTDRSGYGMTPRSPLFYASIETDQAFADAVISESESSTGDSDTESEGLGESYSDAISDSDGEGERGREGDVPHISIPLPNNLCDLSASPFSLPRTFEVDSTASSLLASGLLTSGTFGTSGVSGLLTCGTFGASGSSGFSVPSYVGLEDSGVGPTLLSLPPSKSSSTETTHNVHRSPYAVQRTQSSVSGSLIEESDTDTLLDGGDAVSAPCESTGDNSHGSIHTESSTGWSGRVGRMVPVTHGDKARAHHSKIRSLFDSLLAMETGECSPGVISFVTPAEVMGMLR</sequence>
<feature type="region of interest" description="Disordered" evidence="1">
    <location>
        <begin position="484"/>
        <end position="506"/>
    </location>
</feature>
<dbReference type="Proteomes" id="UP000265618">
    <property type="component" value="Unassembled WGS sequence"/>
</dbReference>
<organism evidence="2 3">
    <name type="scientific">Kipferlia bialata</name>
    <dbReference type="NCBI Taxonomy" id="797122"/>
    <lineage>
        <taxon>Eukaryota</taxon>
        <taxon>Metamonada</taxon>
        <taxon>Carpediemonas-like organisms</taxon>
        <taxon>Kipferlia</taxon>
    </lineage>
</organism>
<feature type="non-terminal residue" evidence="2">
    <location>
        <position position="1"/>
    </location>
</feature>
<keyword evidence="3" id="KW-1185">Reference proteome</keyword>
<feature type="compositionally biased region" description="Basic and acidic residues" evidence="1">
    <location>
        <begin position="335"/>
        <end position="344"/>
    </location>
</feature>
<name>A0A9K3GJG6_9EUKA</name>
<feature type="compositionally biased region" description="Basic and acidic residues" evidence="1">
    <location>
        <begin position="28"/>
        <end position="37"/>
    </location>
</feature>
<dbReference type="EMBL" id="BDIP01001849">
    <property type="protein sequence ID" value="GIQ85258.1"/>
    <property type="molecule type" value="Genomic_DNA"/>
</dbReference>
<comment type="caution">
    <text evidence="2">The sequence shown here is derived from an EMBL/GenBank/DDBJ whole genome shotgun (WGS) entry which is preliminary data.</text>
</comment>
<feature type="region of interest" description="Disordered" evidence="1">
    <location>
        <begin position="303"/>
        <end position="347"/>
    </location>
</feature>